<dbReference type="EMBL" id="BPPX01000003">
    <property type="protein sequence ID" value="GJC78616.1"/>
    <property type="molecule type" value="Genomic_DNA"/>
</dbReference>
<organism evidence="1 2">
    <name type="scientific">Colletotrichum liriopes</name>
    <dbReference type="NCBI Taxonomy" id="708192"/>
    <lineage>
        <taxon>Eukaryota</taxon>
        <taxon>Fungi</taxon>
        <taxon>Dikarya</taxon>
        <taxon>Ascomycota</taxon>
        <taxon>Pezizomycotina</taxon>
        <taxon>Sordariomycetes</taxon>
        <taxon>Hypocreomycetidae</taxon>
        <taxon>Glomerellales</taxon>
        <taxon>Glomerellaceae</taxon>
        <taxon>Colletotrichum</taxon>
        <taxon>Colletotrichum spaethianum species complex</taxon>
    </lineage>
</organism>
<dbReference type="AlphaFoldDB" id="A0AA37GCY3"/>
<evidence type="ECO:0008006" key="3">
    <source>
        <dbReference type="Google" id="ProtNLM"/>
    </source>
</evidence>
<comment type="caution">
    <text evidence="1">The sequence shown here is derived from an EMBL/GenBank/DDBJ whole genome shotgun (WGS) entry which is preliminary data.</text>
</comment>
<gene>
    <name evidence="1" type="ORF">ColLi_01454</name>
</gene>
<accession>A0AA37GCY3</accession>
<evidence type="ECO:0000313" key="2">
    <source>
        <dbReference type="Proteomes" id="UP001055172"/>
    </source>
</evidence>
<evidence type="ECO:0000313" key="1">
    <source>
        <dbReference type="EMBL" id="GJC78616.1"/>
    </source>
</evidence>
<proteinExistence type="predicted"/>
<keyword evidence="2" id="KW-1185">Reference proteome</keyword>
<reference evidence="1 2" key="1">
    <citation type="submission" date="2021-07" db="EMBL/GenBank/DDBJ databases">
        <title>Genome data of Colletotrichum spaethianum.</title>
        <authorList>
            <person name="Utami Y.D."/>
            <person name="Hiruma K."/>
        </authorList>
    </citation>
    <scope>NUCLEOTIDE SEQUENCE [LARGE SCALE GENOMIC DNA]</scope>
    <source>
        <strain evidence="1 2">MAFF 242679</strain>
    </source>
</reference>
<name>A0AA37GCY3_9PEZI</name>
<sequence length="227" mass="25796">MSNRHDIDKDGDLILQLSRMGLDDAEVAEGGESGEDVDEKLANYEQVTNDELRVSSKVLMLNSPVFKAMLGGKFKEATELAKNKGFSDPCSIDLPDDNVEAMTTLCRILHNVYVVERPKPIGLSRLAFISDKYECTQALKYCGMVWIRDWLQDFDENVPPMVDFCHMLVFSYVVDLPLEFSEISWRIFLYHEGPFSSTSDQVKIFADHPLLRHDIIRKSTPTPQCPS</sequence>
<protein>
    <recommendedName>
        <fullName evidence="3">BTB domain-containing protein</fullName>
    </recommendedName>
</protein>
<dbReference type="InterPro" id="IPR011333">
    <property type="entry name" value="SKP1/BTB/POZ_sf"/>
</dbReference>
<dbReference type="Proteomes" id="UP001055172">
    <property type="component" value="Unassembled WGS sequence"/>
</dbReference>
<dbReference type="Gene3D" id="3.30.710.10">
    <property type="entry name" value="Potassium Channel Kv1.1, Chain A"/>
    <property type="match status" value="1"/>
</dbReference>